<keyword evidence="1" id="KW-1185">Reference proteome</keyword>
<name>A0A914VND6_9BILA</name>
<dbReference type="AlphaFoldDB" id="A0A914VND6"/>
<dbReference type="WBParaSite" id="PSAMB.scaffold2270size24195.g17119.t1">
    <property type="protein sequence ID" value="PSAMB.scaffold2270size24195.g17119.t1"/>
    <property type="gene ID" value="PSAMB.scaffold2270size24195.g17119"/>
</dbReference>
<proteinExistence type="predicted"/>
<evidence type="ECO:0000313" key="2">
    <source>
        <dbReference type="WBParaSite" id="PSAMB.scaffold2270size24195.g17119.t1"/>
    </source>
</evidence>
<evidence type="ECO:0000313" key="1">
    <source>
        <dbReference type="Proteomes" id="UP000887566"/>
    </source>
</evidence>
<sequence>MSEAPKPRSQCDRQVFVVASLPSNPVFMATLEVQGLSTSDRLIKLQHALYNIKADIIALMCLRWPCRTGSLSSSCKNNRFANGSGAQMTVGQRSRSTTSLAHWISPSSVMPASSTASITEQLRTQSGRPKHEECQKRIGWKHWASHR</sequence>
<protein>
    <submittedName>
        <fullName evidence="2">Uncharacterized protein</fullName>
    </submittedName>
</protein>
<reference evidence="2" key="1">
    <citation type="submission" date="2022-11" db="UniProtKB">
        <authorList>
            <consortium name="WormBaseParasite"/>
        </authorList>
    </citation>
    <scope>IDENTIFICATION</scope>
</reference>
<organism evidence="1 2">
    <name type="scientific">Plectus sambesii</name>
    <dbReference type="NCBI Taxonomy" id="2011161"/>
    <lineage>
        <taxon>Eukaryota</taxon>
        <taxon>Metazoa</taxon>
        <taxon>Ecdysozoa</taxon>
        <taxon>Nematoda</taxon>
        <taxon>Chromadorea</taxon>
        <taxon>Plectida</taxon>
        <taxon>Plectina</taxon>
        <taxon>Plectoidea</taxon>
        <taxon>Plectidae</taxon>
        <taxon>Plectus</taxon>
    </lineage>
</organism>
<dbReference type="Proteomes" id="UP000887566">
    <property type="component" value="Unplaced"/>
</dbReference>
<accession>A0A914VND6</accession>